<feature type="compositionally biased region" description="Polar residues" evidence="1">
    <location>
        <begin position="116"/>
        <end position="131"/>
    </location>
</feature>
<keyword evidence="3" id="KW-1185">Reference proteome</keyword>
<evidence type="ECO:0000256" key="1">
    <source>
        <dbReference type="SAM" id="MobiDB-lite"/>
    </source>
</evidence>
<feature type="compositionally biased region" description="Basic and acidic residues" evidence="1">
    <location>
        <begin position="230"/>
        <end position="244"/>
    </location>
</feature>
<evidence type="ECO:0000313" key="2">
    <source>
        <dbReference type="EMBL" id="KAJ7341505.1"/>
    </source>
</evidence>
<feature type="region of interest" description="Disordered" evidence="1">
    <location>
        <begin position="116"/>
        <end position="145"/>
    </location>
</feature>
<dbReference type="OrthoDB" id="8784811at2759"/>
<protein>
    <submittedName>
        <fullName evidence="2">Uncharacterized protein</fullName>
    </submittedName>
</protein>
<name>A0A9Q0Y331_9SAUR</name>
<evidence type="ECO:0000313" key="3">
    <source>
        <dbReference type="Proteomes" id="UP001142489"/>
    </source>
</evidence>
<reference evidence="2" key="1">
    <citation type="journal article" date="2023" name="DNA Res.">
        <title>Chromosome-level genome assembly of Phrynocephalus forsythii using third-generation DNA sequencing and Hi-C analysis.</title>
        <authorList>
            <person name="Qi Y."/>
            <person name="Zhao W."/>
            <person name="Zhao Y."/>
            <person name="Niu C."/>
            <person name="Cao S."/>
            <person name="Zhang Y."/>
        </authorList>
    </citation>
    <scope>NUCLEOTIDE SEQUENCE</scope>
    <source>
        <tissue evidence="2">Muscle</tissue>
    </source>
</reference>
<accession>A0A9Q0Y331</accession>
<proteinExistence type="predicted"/>
<sequence>MGRRRSCTMLRKIHAIFHPSSRRRHLSDGIPAGDGSAVRLIRSTSMYVLEEPKLSESLKKSKSSTSLDSVACLQLKEEEKTWMHSKTQDCLQYLQDLLALRKKYIESIKDLKSLDRTSQMSPLSTKSSNARKNPPLPTPPVQSSKISAERKVSHFNAEVTEAIAYFDTIIAELDAERHRKIIVRDYPHADVDFDAHESTVCIPTGSFGPLGDIPRIPPQEQRPKVSNLKEATKEEQSAPERNSKDIQYISRKLWREPSIHGNLNPKCAPNNNTDLEITSNGSSVKSQGVFHMEAPPPQEGRLTSEGPSYTISVILRKRFVMVHLYLMPLTPMST</sequence>
<dbReference type="Proteomes" id="UP001142489">
    <property type="component" value="Unassembled WGS sequence"/>
</dbReference>
<comment type="caution">
    <text evidence="2">The sequence shown here is derived from an EMBL/GenBank/DDBJ whole genome shotgun (WGS) entry which is preliminary data.</text>
</comment>
<dbReference type="AlphaFoldDB" id="A0A9Q0Y331"/>
<gene>
    <name evidence="2" type="ORF">JRQ81_005685</name>
</gene>
<organism evidence="2 3">
    <name type="scientific">Phrynocephalus forsythii</name>
    <dbReference type="NCBI Taxonomy" id="171643"/>
    <lineage>
        <taxon>Eukaryota</taxon>
        <taxon>Metazoa</taxon>
        <taxon>Chordata</taxon>
        <taxon>Craniata</taxon>
        <taxon>Vertebrata</taxon>
        <taxon>Euteleostomi</taxon>
        <taxon>Lepidosauria</taxon>
        <taxon>Squamata</taxon>
        <taxon>Bifurcata</taxon>
        <taxon>Unidentata</taxon>
        <taxon>Episquamata</taxon>
        <taxon>Toxicofera</taxon>
        <taxon>Iguania</taxon>
        <taxon>Acrodonta</taxon>
        <taxon>Agamidae</taxon>
        <taxon>Agaminae</taxon>
        <taxon>Phrynocephalus</taxon>
    </lineage>
</organism>
<dbReference type="EMBL" id="JAPFRF010000002">
    <property type="protein sequence ID" value="KAJ7341505.1"/>
    <property type="molecule type" value="Genomic_DNA"/>
</dbReference>
<feature type="region of interest" description="Disordered" evidence="1">
    <location>
        <begin position="209"/>
        <end position="244"/>
    </location>
</feature>